<dbReference type="GO" id="GO:0000160">
    <property type="term" value="P:phosphorelay signal transduction system"/>
    <property type="evidence" value="ECO:0007669"/>
    <property type="project" value="InterPro"/>
</dbReference>
<dbReference type="SUPFAM" id="SSF52172">
    <property type="entry name" value="CheY-like"/>
    <property type="match status" value="1"/>
</dbReference>
<gene>
    <name evidence="3" type="ordered locus">Cpin_4655</name>
</gene>
<name>A0A979G7K2_CHIPD</name>
<dbReference type="InterPro" id="IPR011006">
    <property type="entry name" value="CheY-like_superfamily"/>
</dbReference>
<dbReference type="PROSITE" id="PS50110">
    <property type="entry name" value="RESPONSE_REGULATORY"/>
    <property type="match status" value="1"/>
</dbReference>
<dbReference type="InterPro" id="IPR001789">
    <property type="entry name" value="Sig_transdc_resp-reg_receiver"/>
</dbReference>
<reference evidence="4" key="1">
    <citation type="submission" date="2009-08" db="EMBL/GenBank/DDBJ databases">
        <title>The complete genome of Chitinophaga pinensis DSM 2588.</title>
        <authorList>
            <consortium name="US DOE Joint Genome Institute (JGI-PGF)"/>
            <person name="Lucas S."/>
            <person name="Copeland A."/>
            <person name="Lapidus A."/>
            <person name="Glavina del Rio T."/>
            <person name="Dalin E."/>
            <person name="Tice H."/>
            <person name="Bruce D."/>
            <person name="Goodwin L."/>
            <person name="Pitluck S."/>
            <person name="Kyrpides N."/>
            <person name="Mavromatis K."/>
            <person name="Ivanova N."/>
            <person name="Mikhailova N."/>
            <person name="Sims D."/>
            <person name="Meinche L."/>
            <person name="Brettin T."/>
            <person name="Detter J.C."/>
            <person name="Han C."/>
            <person name="Larimer F."/>
            <person name="Land M."/>
            <person name="Hauser L."/>
            <person name="Markowitz V."/>
            <person name="Cheng J.-F."/>
            <person name="Hugenholtz P."/>
            <person name="Woyke T."/>
            <person name="Wu D."/>
            <person name="Spring S."/>
            <person name="Klenk H.-P."/>
            <person name="Eisen J.A."/>
        </authorList>
    </citation>
    <scope>NUCLEOTIDE SEQUENCE [LARGE SCALE GENOMIC DNA]</scope>
    <source>
        <strain evidence="4">ATCC 43595 / DSM 2588 / LMG 13176 / NBRC 15968 / NCIMB 11800 / UQM 2034</strain>
    </source>
</reference>
<dbReference type="Gene3D" id="3.40.50.2300">
    <property type="match status" value="1"/>
</dbReference>
<evidence type="ECO:0000259" key="2">
    <source>
        <dbReference type="PROSITE" id="PS50110"/>
    </source>
</evidence>
<dbReference type="RefSeq" id="WP_012792261.1">
    <property type="nucleotide sequence ID" value="NC_013132.1"/>
</dbReference>
<dbReference type="InterPro" id="IPR052893">
    <property type="entry name" value="TCS_response_regulator"/>
</dbReference>
<keyword evidence="1" id="KW-0597">Phosphoprotein</keyword>
<dbReference type="EMBL" id="CP001699">
    <property type="protein sequence ID" value="ACU62093.1"/>
    <property type="molecule type" value="Genomic_DNA"/>
</dbReference>
<feature type="modified residue" description="4-aspartylphosphate" evidence="1">
    <location>
        <position position="59"/>
    </location>
</feature>
<protein>
    <submittedName>
        <fullName evidence="3">Response regulator receiver protein</fullName>
    </submittedName>
</protein>
<evidence type="ECO:0000256" key="1">
    <source>
        <dbReference type="PROSITE-ProRule" id="PRU00169"/>
    </source>
</evidence>
<organism evidence="3 4">
    <name type="scientific">Chitinophaga pinensis (strain ATCC 43595 / DSM 2588 / LMG 13176 / NBRC 15968 / NCIMB 11800 / UQM 2034)</name>
    <dbReference type="NCBI Taxonomy" id="485918"/>
    <lineage>
        <taxon>Bacteria</taxon>
        <taxon>Pseudomonadati</taxon>
        <taxon>Bacteroidota</taxon>
        <taxon>Chitinophagia</taxon>
        <taxon>Chitinophagales</taxon>
        <taxon>Chitinophagaceae</taxon>
        <taxon>Chitinophaga</taxon>
    </lineage>
</organism>
<proteinExistence type="predicted"/>
<dbReference type="SMART" id="SM00448">
    <property type="entry name" value="REC"/>
    <property type="match status" value="1"/>
</dbReference>
<dbReference type="KEGG" id="cpi:Cpin_4655"/>
<evidence type="ECO:0000313" key="4">
    <source>
        <dbReference type="Proteomes" id="UP000002215"/>
    </source>
</evidence>
<dbReference type="OrthoDB" id="958614at2"/>
<dbReference type="Pfam" id="PF00072">
    <property type="entry name" value="Response_reg"/>
    <property type="match status" value="1"/>
</dbReference>
<dbReference type="PANTHER" id="PTHR44520">
    <property type="entry name" value="RESPONSE REGULATOR RCP1-RELATED"/>
    <property type="match status" value="1"/>
</dbReference>
<dbReference type="Proteomes" id="UP000002215">
    <property type="component" value="Chromosome"/>
</dbReference>
<dbReference type="AlphaFoldDB" id="A0A979G7K2"/>
<sequence length="140" mass="15956">MAKHGPILIIEDDIDDQEFLSNAIATTGLHNEIVTFADAIAAMKYLLEVAAHPFLIFCDINLPKMTGLEFRRQLLTNEKLRDRGTPFVFFSTSERADFIREASALSVQGYFLKSHSFDAIVRDVQLIIDYWSLSKHPFSF</sequence>
<accession>A0A979G7K2</accession>
<feature type="domain" description="Response regulatory" evidence="2">
    <location>
        <begin position="6"/>
        <end position="128"/>
    </location>
</feature>
<reference evidence="3 4" key="2">
    <citation type="journal article" date="2010" name="Stand. Genomic Sci.">
        <title>Complete genome sequence of Chitinophaga pinensis type strain (UQM 2034).</title>
        <authorList>
            <person name="Glavina Del Rio T."/>
            <person name="Abt B."/>
            <person name="Spring S."/>
            <person name="Lapidus A."/>
            <person name="Nolan M."/>
            <person name="Tice H."/>
            <person name="Copeland A."/>
            <person name="Cheng J.F."/>
            <person name="Chen F."/>
            <person name="Bruce D."/>
            <person name="Goodwin L."/>
            <person name="Pitluck S."/>
            <person name="Ivanova N."/>
            <person name="Mavromatis K."/>
            <person name="Mikhailova N."/>
            <person name="Pati A."/>
            <person name="Chen A."/>
            <person name="Palaniappan K."/>
            <person name="Land M."/>
            <person name="Hauser L."/>
            <person name="Chang Y.J."/>
            <person name="Jeffries C.D."/>
            <person name="Chain P."/>
            <person name="Saunders E."/>
            <person name="Detter J.C."/>
            <person name="Brettin T."/>
            <person name="Rohde M."/>
            <person name="Goker M."/>
            <person name="Bristow J."/>
            <person name="Eisen J.A."/>
            <person name="Markowitz V."/>
            <person name="Hugenholtz P."/>
            <person name="Kyrpides N.C."/>
            <person name="Klenk H.P."/>
            <person name="Lucas S."/>
        </authorList>
    </citation>
    <scope>NUCLEOTIDE SEQUENCE [LARGE SCALE GENOMIC DNA]</scope>
    <source>
        <strain evidence="4">ATCC 43595 / DSM 2588 / LMG 13176 / NBRC 15968 / NCIMB 11800 / UQM 2034</strain>
    </source>
</reference>
<evidence type="ECO:0000313" key="3">
    <source>
        <dbReference type="EMBL" id="ACU62093.1"/>
    </source>
</evidence>
<dbReference type="PANTHER" id="PTHR44520:SF1">
    <property type="entry name" value="TWO-COMPONENT SYSTEM REGULATORY PROTEIN"/>
    <property type="match status" value="1"/>
</dbReference>